<dbReference type="Pfam" id="PF23189">
    <property type="entry name" value="UPF0261_C"/>
    <property type="match status" value="1"/>
</dbReference>
<gene>
    <name evidence="4" type="ORF">DFQ14_10768</name>
</gene>
<evidence type="ECO:0000313" key="5">
    <source>
        <dbReference type="Proteomes" id="UP000253495"/>
    </source>
</evidence>
<reference evidence="4 5" key="1">
    <citation type="submission" date="2018-07" db="EMBL/GenBank/DDBJ databases">
        <title>Genomic Encyclopedia of Type Strains, Phase III (KMG-III): the genomes of soil and plant-associated and newly described type strains.</title>
        <authorList>
            <person name="Whitman W."/>
        </authorList>
    </citation>
    <scope>NUCLEOTIDE SEQUENCE [LARGE SCALE GENOMIC DNA]</scope>
    <source>
        <strain evidence="4 5">CECT 8575</strain>
    </source>
</reference>
<feature type="domain" description="UPF0261" evidence="2">
    <location>
        <begin position="26"/>
        <end position="193"/>
    </location>
</feature>
<dbReference type="InterPro" id="IPR051353">
    <property type="entry name" value="Tobamovirus_resist_UPF0261"/>
</dbReference>
<dbReference type="Gene3D" id="3.40.50.12030">
    <property type="entry name" value="Uncharacterised protein family UPF0261, NC domain"/>
    <property type="match status" value="1"/>
</dbReference>
<dbReference type="InterPro" id="IPR044122">
    <property type="entry name" value="UPF0261_N"/>
</dbReference>
<proteinExistence type="inferred from homology"/>
<dbReference type="EMBL" id="QPJC01000007">
    <property type="protein sequence ID" value="RCW43181.1"/>
    <property type="molecule type" value="Genomic_DNA"/>
</dbReference>
<dbReference type="Pfam" id="PF06792">
    <property type="entry name" value="UPF0261"/>
    <property type="match status" value="1"/>
</dbReference>
<dbReference type="HAMAP" id="MF_00677">
    <property type="entry name" value="UPF0261"/>
    <property type="match status" value="1"/>
</dbReference>
<dbReference type="Gene3D" id="3.40.50.12020">
    <property type="entry name" value="Uncharacterised protein family UPF0261, NN domain"/>
    <property type="match status" value="1"/>
</dbReference>
<evidence type="ECO:0000313" key="4">
    <source>
        <dbReference type="EMBL" id="RCW43181.1"/>
    </source>
</evidence>
<dbReference type="PANTHER" id="PTHR31862:SF1">
    <property type="entry name" value="UPF0261 DOMAIN PROTEIN (AFU_ORTHOLOGUE AFUA_1G10120)"/>
    <property type="match status" value="1"/>
</dbReference>
<dbReference type="InterPro" id="IPR056778">
    <property type="entry name" value="UPF0261_C"/>
</dbReference>
<comment type="caution">
    <text evidence="4">The sequence shown here is derived from an EMBL/GenBank/DDBJ whole genome shotgun (WGS) entry which is preliminary data.</text>
</comment>
<dbReference type="PIRSF" id="PIRSF033271">
    <property type="entry name" value="UCP033271"/>
    <property type="match status" value="1"/>
</dbReference>
<sequence>MCGIGGRVHRHETIIVRPAVGDAMGSVYIAGTFDTKGTELRYVAELVRANGNPVVTVDLGTGDTQADTTVTAAEVAAHHPEGTAAVFTGERGSAVTAMARAFERFLAGRTDVDGILGLGGSGGTALIAPAMRTLPVGIPKFMVSTVASGDVSTYVDAGDIAMFPSVTDVAGLNRISRRVLANAAHALAGAVAHPVPVGEDKPAVALSMFGVTTPCVTSVAEQLAADYDPLVFHATGTGGRAMDKLVDDGLVTAALDITTTEVCDLVAGGVMSAGPQRLDAIARSGIPYVGSCGALDMVNFGSRETVPERYRERNLYVHNPQVTLMRTTPDECRRIGEFLAAKLNACRGPVRFLLPEGGVSLLDVPGQPFHDPEADAALFETLEREVHQNAHRVISRSRYDINDPEFAAEVLAAFREVMQA</sequence>
<accession>A0A368VN87</accession>
<dbReference type="NCBIfam" id="NF002674">
    <property type="entry name" value="PRK02399.1-2"/>
    <property type="match status" value="1"/>
</dbReference>
<dbReference type="Proteomes" id="UP000253495">
    <property type="component" value="Unassembled WGS sequence"/>
</dbReference>
<evidence type="ECO:0000256" key="1">
    <source>
        <dbReference type="HAMAP-Rule" id="MF_00677"/>
    </source>
</evidence>
<keyword evidence="5" id="KW-1185">Reference proteome</keyword>
<dbReference type="PANTHER" id="PTHR31862">
    <property type="entry name" value="UPF0261 DOMAIN PROTEIN (AFU_ORTHOLOGUE AFUA_1G10120)"/>
    <property type="match status" value="1"/>
</dbReference>
<dbReference type="InterPro" id="IPR008322">
    <property type="entry name" value="UPF0261"/>
</dbReference>
<evidence type="ECO:0000259" key="2">
    <source>
        <dbReference type="Pfam" id="PF06792"/>
    </source>
</evidence>
<evidence type="ECO:0000259" key="3">
    <source>
        <dbReference type="Pfam" id="PF23189"/>
    </source>
</evidence>
<organism evidence="4 5">
    <name type="scientific">Halopolyspora algeriensis</name>
    <dbReference type="NCBI Taxonomy" id="1500506"/>
    <lineage>
        <taxon>Bacteria</taxon>
        <taxon>Bacillati</taxon>
        <taxon>Actinomycetota</taxon>
        <taxon>Actinomycetes</taxon>
        <taxon>Actinomycetes incertae sedis</taxon>
        <taxon>Halopolyspora</taxon>
    </lineage>
</organism>
<name>A0A368VN87_9ACTN</name>
<dbReference type="AlphaFoldDB" id="A0A368VN87"/>
<comment type="similarity">
    <text evidence="1">Belongs to the UPF0261 family.</text>
</comment>
<protein>
    <recommendedName>
        <fullName evidence="1">UPF0261 protein DFQ14_10768</fullName>
    </recommendedName>
</protein>
<feature type="domain" description="UPF0261" evidence="3">
    <location>
        <begin position="201"/>
        <end position="418"/>
    </location>
</feature>
<dbReference type="NCBIfam" id="NF002673">
    <property type="entry name" value="PRK02399.1-1"/>
    <property type="match status" value="1"/>
</dbReference>
<dbReference type="CDD" id="cd15488">
    <property type="entry name" value="Tm-1-like"/>
    <property type="match status" value="1"/>
</dbReference>